<dbReference type="Proteomes" id="UP001187315">
    <property type="component" value="Unassembled WGS sequence"/>
</dbReference>
<gene>
    <name evidence="2" type="ORF">Q7C36_000158</name>
</gene>
<organism evidence="2 3">
    <name type="scientific">Tachysurus vachellii</name>
    <name type="common">Darkbarbel catfish</name>
    <name type="synonym">Pelteobagrus vachellii</name>
    <dbReference type="NCBI Taxonomy" id="175792"/>
    <lineage>
        <taxon>Eukaryota</taxon>
        <taxon>Metazoa</taxon>
        <taxon>Chordata</taxon>
        <taxon>Craniata</taxon>
        <taxon>Vertebrata</taxon>
        <taxon>Euteleostomi</taxon>
        <taxon>Actinopterygii</taxon>
        <taxon>Neopterygii</taxon>
        <taxon>Teleostei</taxon>
        <taxon>Ostariophysi</taxon>
        <taxon>Siluriformes</taxon>
        <taxon>Bagridae</taxon>
        <taxon>Tachysurus</taxon>
    </lineage>
</organism>
<dbReference type="EMBL" id="JAVHJS010000001">
    <property type="protein sequence ID" value="KAK2868287.1"/>
    <property type="molecule type" value="Genomic_DNA"/>
</dbReference>
<protein>
    <submittedName>
        <fullName evidence="2">Uncharacterized protein</fullName>
    </submittedName>
</protein>
<evidence type="ECO:0000313" key="3">
    <source>
        <dbReference type="Proteomes" id="UP001187315"/>
    </source>
</evidence>
<accession>A0AA88P0R2</accession>
<evidence type="ECO:0000256" key="1">
    <source>
        <dbReference type="SAM" id="MobiDB-lite"/>
    </source>
</evidence>
<sequence length="68" mass="7891">MRFISSHFYLSWFAAFEHTLEKHSLLDNGFFLDCYLSVPLQSPGALLPRSEASSFSPRCRRPPRPMED</sequence>
<keyword evidence="3" id="KW-1185">Reference proteome</keyword>
<name>A0AA88P0R2_TACVA</name>
<reference evidence="2" key="1">
    <citation type="submission" date="2023-08" db="EMBL/GenBank/DDBJ databases">
        <title>Pelteobagrus vachellii genome.</title>
        <authorList>
            <person name="Liu H."/>
        </authorList>
    </citation>
    <scope>NUCLEOTIDE SEQUENCE</scope>
    <source>
        <strain evidence="2">PRFRI_2022a</strain>
        <tissue evidence="2">Muscle</tissue>
    </source>
</reference>
<evidence type="ECO:0000313" key="2">
    <source>
        <dbReference type="EMBL" id="KAK2868287.1"/>
    </source>
</evidence>
<comment type="caution">
    <text evidence="2">The sequence shown here is derived from an EMBL/GenBank/DDBJ whole genome shotgun (WGS) entry which is preliminary data.</text>
</comment>
<proteinExistence type="predicted"/>
<feature type="region of interest" description="Disordered" evidence="1">
    <location>
        <begin position="45"/>
        <end position="68"/>
    </location>
</feature>
<dbReference type="AlphaFoldDB" id="A0AA88P0R2"/>
<feature type="compositionally biased region" description="Basic residues" evidence="1">
    <location>
        <begin position="58"/>
        <end position="68"/>
    </location>
</feature>